<proteinExistence type="predicted"/>
<name>A0A1N7ENU6_9EURY</name>
<dbReference type="InterPro" id="IPR056231">
    <property type="entry name" value="VNG_1110C-like"/>
</dbReference>
<dbReference type="Proteomes" id="UP000186914">
    <property type="component" value="Unassembled WGS sequence"/>
</dbReference>
<reference evidence="2" key="1">
    <citation type="submission" date="2017-01" db="EMBL/GenBank/DDBJ databases">
        <authorList>
            <person name="Varghese N."/>
            <person name="Submissions S."/>
        </authorList>
    </citation>
    <scope>NUCLEOTIDE SEQUENCE [LARGE SCALE GENOMIC DNA]</scope>
    <source>
        <strain evidence="2">CGMCC 1.7737</strain>
    </source>
</reference>
<evidence type="ECO:0000313" key="1">
    <source>
        <dbReference type="EMBL" id="SIR89763.1"/>
    </source>
</evidence>
<accession>A0A1N7ENU6</accession>
<dbReference type="AlphaFoldDB" id="A0A1N7ENU6"/>
<organism evidence="1 2">
    <name type="scientific">Haladaptatus litoreus</name>
    <dbReference type="NCBI Taxonomy" id="553468"/>
    <lineage>
        <taxon>Archaea</taxon>
        <taxon>Methanobacteriati</taxon>
        <taxon>Methanobacteriota</taxon>
        <taxon>Stenosarchaea group</taxon>
        <taxon>Halobacteria</taxon>
        <taxon>Halobacteriales</taxon>
        <taxon>Haladaptataceae</taxon>
        <taxon>Haladaptatus</taxon>
    </lineage>
</organism>
<keyword evidence="2" id="KW-1185">Reference proteome</keyword>
<gene>
    <name evidence="1" type="ORF">SAMN05421858_4449</name>
</gene>
<dbReference type="EMBL" id="FTNO01000006">
    <property type="protein sequence ID" value="SIR89763.1"/>
    <property type="molecule type" value="Genomic_DNA"/>
</dbReference>
<evidence type="ECO:0000313" key="2">
    <source>
        <dbReference type="Proteomes" id="UP000186914"/>
    </source>
</evidence>
<protein>
    <submittedName>
        <fullName evidence="1">Uncharacterized protein</fullName>
    </submittedName>
</protein>
<dbReference type="Pfam" id="PF24397">
    <property type="entry name" value="VNG_1110C"/>
    <property type="match status" value="1"/>
</dbReference>
<sequence length="65" mass="7542">MVSASVFRDHTQIVLPKKEVGDNRDYLERKFRITITEEKDAVRLIGSPCEIPKVRTWLISHGFTI</sequence>